<dbReference type="Pfam" id="PF01590">
    <property type="entry name" value="GAF"/>
    <property type="match status" value="1"/>
</dbReference>
<dbReference type="InterPro" id="IPR041522">
    <property type="entry name" value="CdaR_GGDEF"/>
</dbReference>
<feature type="domain" description="GAF" evidence="3">
    <location>
        <begin position="85"/>
        <end position="241"/>
    </location>
</feature>
<accession>A0ABZ1U3T6</accession>
<dbReference type="SUPFAM" id="SSF55781">
    <property type="entry name" value="GAF domain-like"/>
    <property type="match status" value="1"/>
</dbReference>
<dbReference type="Gene3D" id="1.10.10.2840">
    <property type="entry name" value="PucR C-terminal helix-turn-helix domain"/>
    <property type="match status" value="1"/>
</dbReference>
<dbReference type="Pfam" id="PF17853">
    <property type="entry name" value="GGDEF_2"/>
    <property type="match status" value="1"/>
</dbReference>
<dbReference type="SMART" id="SM00065">
    <property type="entry name" value="GAF"/>
    <property type="match status" value="1"/>
</dbReference>
<evidence type="ECO:0000256" key="2">
    <source>
        <dbReference type="SAM" id="MobiDB-lite"/>
    </source>
</evidence>
<evidence type="ECO:0000313" key="5">
    <source>
        <dbReference type="Proteomes" id="UP001432222"/>
    </source>
</evidence>
<dbReference type="EMBL" id="CP108110">
    <property type="protein sequence ID" value="WUQ85230.1"/>
    <property type="molecule type" value="Genomic_DNA"/>
</dbReference>
<evidence type="ECO:0000313" key="4">
    <source>
        <dbReference type="EMBL" id="WUQ85230.1"/>
    </source>
</evidence>
<feature type="compositionally biased region" description="Basic and acidic residues" evidence="2">
    <location>
        <begin position="668"/>
        <end position="677"/>
    </location>
</feature>
<keyword evidence="5" id="KW-1185">Reference proteome</keyword>
<comment type="similarity">
    <text evidence="1">Belongs to the CdaR family.</text>
</comment>
<gene>
    <name evidence="4" type="ORF">OHA16_21050</name>
</gene>
<dbReference type="InterPro" id="IPR042070">
    <property type="entry name" value="PucR_C-HTH_sf"/>
</dbReference>
<dbReference type="InterPro" id="IPR029016">
    <property type="entry name" value="GAF-like_dom_sf"/>
</dbReference>
<dbReference type="Gene3D" id="3.30.450.40">
    <property type="match status" value="1"/>
</dbReference>
<organism evidence="4 5">
    <name type="scientific">Kitasatospora purpeofusca</name>
    <dbReference type="NCBI Taxonomy" id="67352"/>
    <lineage>
        <taxon>Bacteria</taxon>
        <taxon>Bacillati</taxon>
        <taxon>Actinomycetota</taxon>
        <taxon>Actinomycetes</taxon>
        <taxon>Kitasatosporales</taxon>
        <taxon>Streptomycetaceae</taxon>
        <taxon>Kitasatospora</taxon>
    </lineage>
</organism>
<dbReference type="PANTHER" id="PTHR33744">
    <property type="entry name" value="CARBOHYDRATE DIACID REGULATOR"/>
    <property type="match status" value="1"/>
</dbReference>
<sequence>MTRRSADSIAFNVLELLASEAPAAQLAELVEQARRSCESAPEREAICRIEQLGLSIRSRSQQRRRREAGLAALADTARDLALPYELDSLLRVITRRARLLLGADVSCLTTAEPAGVDSAPGPVRIRTTDGPSGSLRVGLAVPDGFALGGGVPAAPGPFWTPDFLVDERIRRSPAVDGAIRAEGLRAVMAVPLGHRARPYGTLYVAERAVRYFTTDEISLMAALGDLAGVAIEKARLLECAVRTSPAAAAPARPGGPAAPAGPADPVGELAEAHRALVDLALSGRDPHALVRDAGRRLDLGLRVYASDGTVLASTGELPELDGPTVVATAVDTHAAGRPVRLAGPLWAAPVRAGSTDLGTLLARPTGRRADLAAEFCQSIAQAVAVALLLEGRRSAAPVRHVGDELLDDLLSSPQRPPRQLDVRARRLGIDLSAAHVLVVARPEGEAQGRTATWAGLYAHRMSGLKRVHNGRAVLLLPGSDPGRAARAVAEELTPLLGLPVTVGAAGPVSDPTSVFHGYQEALRCLDAMTSLGAVGRAASARELGFVGVLLADNHDVEGFIESAVGPVLDYDRQRLTELTRTLQAWFDTGNSPTHAAQRLHVHPNTVARRLERIGELLGPDWLKPERSFEIQLALRLSRVRRTLLDRVARTDPGRPGDAAGDPTGSPTDRPDRTGPAN</sequence>
<name>A0ABZ1U3T6_9ACTN</name>
<dbReference type="InterPro" id="IPR025736">
    <property type="entry name" value="PucR_C-HTH_dom"/>
</dbReference>
<evidence type="ECO:0000259" key="3">
    <source>
        <dbReference type="SMART" id="SM00065"/>
    </source>
</evidence>
<protein>
    <submittedName>
        <fullName evidence="4">Helix-turn-helix domain-containing protein</fullName>
    </submittedName>
</protein>
<dbReference type="RefSeq" id="WP_328956014.1">
    <property type="nucleotide sequence ID" value="NZ_CP108110.1"/>
</dbReference>
<dbReference type="Pfam" id="PF13556">
    <property type="entry name" value="HTH_30"/>
    <property type="match status" value="1"/>
</dbReference>
<reference evidence="4" key="1">
    <citation type="submission" date="2022-10" db="EMBL/GenBank/DDBJ databases">
        <title>The complete genomes of actinobacterial strains from the NBC collection.</title>
        <authorList>
            <person name="Joergensen T.S."/>
            <person name="Alvarez Arevalo M."/>
            <person name="Sterndorff E.B."/>
            <person name="Faurdal D."/>
            <person name="Vuksanovic O."/>
            <person name="Mourched A.-S."/>
            <person name="Charusanti P."/>
            <person name="Shaw S."/>
            <person name="Blin K."/>
            <person name="Weber T."/>
        </authorList>
    </citation>
    <scope>NUCLEOTIDE SEQUENCE</scope>
    <source>
        <strain evidence="4">NBC_00222</strain>
    </source>
</reference>
<evidence type="ECO:0000256" key="1">
    <source>
        <dbReference type="ARBA" id="ARBA00006754"/>
    </source>
</evidence>
<feature type="region of interest" description="Disordered" evidence="2">
    <location>
        <begin position="647"/>
        <end position="677"/>
    </location>
</feature>
<proteinExistence type="inferred from homology"/>
<dbReference type="InterPro" id="IPR051448">
    <property type="entry name" value="CdaR-like_regulators"/>
</dbReference>
<dbReference type="PANTHER" id="PTHR33744:SF1">
    <property type="entry name" value="DNA-BINDING TRANSCRIPTIONAL ACTIVATOR ADER"/>
    <property type="match status" value="1"/>
</dbReference>
<dbReference type="Proteomes" id="UP001432222">
    <property type="component" value="Chromosome"/>
</dbReference>
<dbReference type="InterPro" id="IPR003018">
    <property type="entry name" value="GAF"/>
</dbReference>